<evidence type="ECO:0000256" key="3">
    <source>
        <dbReference type="SAM" id="Phobius"/>
    </source>
</evidence>
<dbReference type="EMBL" id="FRBW01000001">
    <property type="protein sequence ID" value="SHL63988.1"/>
    <property type="molecule type" value="Genomic_DNA"/>
</dbReference>
<dbReference type="Gene3D" id="3.20.20.70">
    <property type="entry name" value="Aldolase class I"/>
    <property type="match status" value="1"/>
</dbReference>
<dbReference type="InterPro" id="IPR027283">
    <property type="entry name" value="YerD"/>
</dbReference>
<gene>
    <name evidence="5" type="ORF">SAMN05444272_1107</name>
</gene>
<evidence type="ECO:0000256" key="1">
    <source>
        <dbReference type="ARBA" id="ARBA00009716"/>
    </source>
</evidence>
<comment type="similarity">
    <text evidence="1 2">Belongs to the glutamate synthase family.</text>
</comment>
<evidence type="ECO:0000313" key="6">
    <source>
        <dbReference type="Proteomes" id="UP000186002"/>
    </source>
</evidence>
<dbReference type="GO" id="GO:0006537">
    <property type="term" value="P:glutamate biosynthetic process"/>
    <property type="evidence" value="ECO:0007669"/>
    <property type="project" value="InterPro"/>
</dbReference>
<protein>
    <submittedName>
        <fullName evidence="5">Glutamate synthase (NADPH) large subunit</fullName>
    </submittedName>
</protein>
<accession>A0A1M7C9M3</accession>
<dbReference type="FunFam" id="3.20.20.70:FF:000156">
    <property type="entry name" value="Glutamate synthase domain protein"/>
    <property type="match status" value="1"/>
</dbReference>
<keyword evidence="3" id="KW-0812">Transmembrane</keyword>
<dbReference type="InterPro" id="IPR013785">
    <property type="entry name" value="Aldolase_TIM"/>
</dbReference>
<keyword evidence="6" id="KW-1185">Reference proteome</keyword>
<dbReference type="PANTHER" id="PTHR43819">
    <property type="entry name" value="ARCHAEAL-TYPE GLUTAMATE SYNTHASE [NADPH]"/>
    <property type="match status" value="1"/>
</dbReference>
<sequence>MALPARYSVFILIILLALFCFAMTLGGAEFFIWPFAVFAGLTGLGIWDLTQKRHAVLRNYPVIGHARYMLESIRPELRQYFFESNLDGAPFSREKRSLVYDRAKDIEGNKPFGTEYNVYANDYAWVNHSMVPKGGPGTPPVDPKTDERLRISIGGPDCAKPYSASLFNISAMSFGSLSANAILALNTGAKTGGFAHDTGEGSVSRYHRAGGGDLIWELGSGYFGCRRPDGGFDAEAFEKQAQNPQIKMIEIKLSQGAKPGHGGVLPGAKVTQEIAEARGVPVGVECISPSAHSAFSTPVELLEFISTLRRLSGGKPVGFKLCIGHRWEFMAVVKAMLKTGILPDFIVVDGAEGGTGAAPVEFSNRLGTPLRLGLSFVHNTLVATNLRDKIRIGASGKLISAFDISGALCLGADWVNSARGFMFAIGCIQSQSCHTNRCPTGVATQDPKRQMALVVPDKATRVANFHHNTMKALMDFAEASGLSSPKEFGPEHFYLREGHRTVLPASTAVDWLKPGSLLAEGHDHPGYSTYWLMADPDTFMPIRSVQSAKDARQAR</sequence>
<dbReference type="PIRSF" id="PIRSF500060">
    <property type="entry name" value="UCP500060"/>
    <property type="match status" value="1"/>
</dbReference>
<organism evidence="5 6">
    <name type="scientific">Roseibium suaedae</name>
    <dbReference type="NCBI Taxonomy" id="735517"/>
    <lineage>
        <taxon>Bacteria</taxon>
        <taxon>Pseudomonadati</taxon>
        <taxon>Pseudomonadota</taxon>
        <taxon>Alphaproteobacteria</taxon>
        <taxon>Hyphomicrobiales</taxon>
        <taxon>Stappiaceae</taxon>
        <taxon>Roseibium</taxon>
    </lineage>
</organism>
<dbReference type="STRING" id="735517.SAMN05444272_1107"/>
<feature type="domain" description="Glutamate synthase" evidence="4">
    <location>
        <begin position="165"/>
        <end position="481"/>
    </location>
</feature>
<evidence type="ECO:0000259" key="4">
    <source>
        <dbReference type="Pfam" id="PF01645"/>
    </source>
</evidence>
<keyword evidence="3" id="KW-1133">Transmembrane helix</keyword>
<dbReference type="InterPro" id="IPR024188">
    <property type="entry name" value="GltB"/>
</dbReference>
<proteinExistence type="inferred from homology"/>
<feature type="transmembrane region" description="Helical" evidence="3">
    <location>
        <begin position="7"/>
        <end position="25"/>
    </location>
</feature>
<evidence type="ECO:0000313" key="5">
    <source>
        <dbReference type="EMBL" id="SHL63988.1"/>
    </source>
</evidence>
<dbReference type="PIRSF" id="PIRSF006429">
    <property type="entry name" value="GOGAT_lg_2"/>
    <property type="match status" value="1"/>
</dbReference>
<evidence type="ECO:0000256" key="2">
    <source>
        <dbReference type="PIRNR" id="PIRNR006429"/>
    </source>
</evidence>
<keyword evidence="3" id="KW-0472">Membrane</keyword>
<dbReference type="SUPFAM" id="SSF51395">
    <property type="entry name" value="FMN-linked oxidoreductases"/>
    <property type="match status" value="1"/>
</dbReference>
<dbReference type="Pfam" id="PF01645">
    <property type="entry name" value="Glu_synthase"/>
    <property type="match status" value="1"/>
</dbReference>
<dbReference type="AlphaFoldDB" id="A0A1M7C9M3"/>
<dbReference type="PANTHER" id="PTHR43819:SF1">
    <property type="entry name" value="ARCHAEAL-TYPE GLUTAMATE SYNTHASE [NADPH]"/>
    <property type="match status" value="1"/>
</dbReference>
<dbReference type="Proteomes" id="UP000186002">
    <property type="component" value="Unassembled WGS sequence"/>
</dbReference>
<dbReference type="GO" id="GO:0015930">
    <property type="term" value="F:glutamate synthase activity"/>
    <property type="evidence" value="ECO:0007669"/>
    <property type="project" value="InterPro"/>
</dbReference>
<name>A0A1M7C9M3_9HYPH</name>
<reference evidence="5 6" key="1">
    <citation type="submission" date="2016-11" db="EMBL/GenBank/DDBJ databases">
        <authorList>
            <person name="Jaros S."/>
            <person name="Januszkiewicz K."/>
            <person name="Wedrychowicz H."/>
        </authorList>
    </citation>
    <scope>NUCLEOTIDE SEQUENCE [LARGE SCALE GENOMIC DNA]</scope>
    <source>
        <strain evidence="5 6">DSM 22153</strain>
    </source>
</reference>
<dbReference type="InterPro" id="IPR002932">
    <property type="entry name" value="Glu_synthdom"/>
</dbReference>
<dbReference type="CDD" id="cd02808">
    <property type="entry name" value="GltS_FMN"/>
    <property type="match status" value="1"/>
</dbReference>